<keyword evidence="7 10" id="KW-1133">Transmembrane helix</keyword>
<protein>
    <recommendedName>
        <fullName evidence="13">Heme transporter hrg-1</fullName>
    </recommendedName>
</protein>
<evidence type="ECO:0000256" key="6">
    <source>
        <dbReference type="ARBA" id="ARBA00022753"/>
    </source>
</evidence>
<keyword evidence="6" id="KW-0967">Endosome</keyword>
<name>A0A8S1GX27_9PELO</name>
<feature type="transmembrane region" description="Helical" evidence="10">
    <location>
        <begin position="144"/>
        <end position="162"/>
    </location>
</feature>
<evidence type="ECO:0000256" key="8">
    <source>
        <dbReference type="ARBA" id="ARBA00023136"/>
    </source>
</evidence>
<evidence type="ECO:0000256" key="5">
    <source>
        <dbReference type="ARBA" id="ARBA00022692"/>
    </source>
</evidence>
<organism evidence="11 12">
    <name type="scientific">Caenorhabditis auriculariae</name>
    <dbReference type="NCBI Taxonomy" id="2777116"/>
    <lineage>
        <taxon>Eukaryota</taxon>
        <taxon>Metazoa</taxon>
        <taxon>Ecdysozoa</taxon>
        <taxon>Nematoda</taxon>
        <taxon>Chromadorea</taxon>
        <taxon>Rhabditida</taxon>
        <taxon>Rhabditina</taxon>
        <taxon>Rhabditomorpha</taxon>
        <taxon>Rhabditoidea</taxon>
        <taxon>Rhabditidae</taxon>
        <taxon>Peloderinae</taxon>
        <taxon>Caenorhabditis</taxon>
    </lineage>
</organism>
<feature type="transmembrane region" description="Helical" evidence="10">
    <location>
        <begin position="69"/>
        <end position="89"/>
    </location>
</feature>
<evidence type="ECO:0000256" key="4">
    <source>
        <dbReference type="ARBA" id="ARBA00022448"/>
    </source>
</evidence>
<dbReference type="EMBL" id="CAJGYM010000006">
    <property type="protein sequence ID" value="CAD6187433.1"/>
    <property type="molecule type" value="Genomic_DNA"/>
</dbReference>
<sequence>MSYQVYSGLGQLNKTEVEKHIILPASQPNAFCTWFHSLKTQIIIAWLGVSAGIMAGTVFAIQYQNWSAVTLAYISSAFATIVLHLHLAFKKERIHLWAPNRLRCISTIGLTFALLGTIGMVYCLISAGIQQQTLTREGLMGENLWITAVWMFMTAKWGSLTWKFGRKYRCYIEETRPLLAPPPYNI</sequence>
<dbReference type="PRINTS" id="PR02095">
    <property type="entry name" value="TRNSPORTRHRG"/>
</dbReference>
<reference evidence="11" key="1">
    <citation type="submission" date="2020-10" db="EMBL/GenBank/DDBJ databases">
        <authorList>
            <person name="Kikuchi T."/>
        </authorList>
    </citation>
    <scope>NUCLEOTIDE SEQUENCE</scope>
    <source>
        <strain evidence="11">NKZ352</strain>
    </source>
</reference>
<comment type="caution">
    <text evidence="11">The sequence shown here is derived from an EMBL/GenBank/DDBJ whole genome shotgun (WGS) entry which is preliminary data.</text>
</comment>
<evidence type="ECO:0008006" key="13">
    <source>
        <dbReference type="Google" id="ProtNLM"/>
    </source>
</evidence>
<keyword evidence="5 10" id="KW-0812">Transmembrane</keyword>
<dbReference type="PANTHER" id="PTHR31525:SF1">
    <property type="entry name" value="HEME TRANSPORTER HRG1"/>
    <property type="match status" value="1"/>
</dbReference>
<dbReference type="GO" id="GO:0005765">
    <property type="term" value="C:lysosomal membrane"/>
    <property type="evidence" value="ECO:0007669"/>
    <property type="project" value="UniProtKB-SubCell"/>
</dbReference>
<keyword evidence="9" id="KW-0458">Lysosome</keyword>
<dbReference type="InterPro" id="IPR026218">
    <property type="entry name" value="HRG"/>
</dbReference>
<dbReference type="Pfam" id="PF16954">
    <property type="entry name" value="HRG"/>
    <property type="match status" value="1"/>
</dbReference>
<dbReference type="OrthoDB" id="5954402at2759"/>
<evidence type="ECO:0000256" key="1">
    <source>
        <dbReference type="ARBA" id="ARBA00004155"/>
    </source>
</evidence>
<dbReference type="GO" id="GO:0005886">
    <property type="term" value="C:plasma membrane"/>
    <property type="evidence" value="ECO:0007669"/>
    <property type="project" value="TreeGrafter"/>
</dbReference>
<dbReference type="GO" id="GO:0020037">
    <property type="term" value="F:heme binding"/>
    <property type="evidence" value="ECO:0007669"/>
    <property type="project" value="TreeGrafter"/>
</dbReference>
<dbReference type="AlphaFoldDB" id="A0A8S1GX27"/>
<keyword evidence="12" id="KW-1185">Reference proteome</keyword>
<gene>
    <name evidence="11" type="ORF">CAUJ_LOCUS3352</name>
</gene>
<evidence type="ECO:0000313" key="12">
    <source>
        <dbReference type="Proteomes" id="UP000835052"/>
    </source>
</evidence>
<evidence type="ECO:0000256" key="9">
    <source>
        <dbReference type="ARBA" id="ARBA00023228"/>
    </source>
</evidence>
<evidence type="ECO:0000256" key="2">
    <source>
        <dbReference type="ARBA" id="ARBA00004337"/>
    </source>
</evidence>
<dbReference type="GO" id="GO:0015232">
    <property type="term" value="F:heme transmembrane transporter activity"/>
    <property type="evidence" value="ECO:0007669"/>
    <property type="project" value="InterPro"/>
</dbReference>
<feature type="transmembrane region" description="Helical" evidence="10">
    <location>
        <begin position="43"/>
        <end position="63"/>
    </location>
</feature>
<evidence type="ECO:0000256" key="7">
    <source>
        <dbReference type="ARBA" id="ARBA00022989"/>
    </source>
</evidence>
<evidence type="ECO:0000256" key="10">
    <source>
        <dbReference type="SAM" id="Phobius"/>
    </source>
</evidence>
<keyword evidence="4" id="KW-0813">Transport</keyword>
<feature type="transmembrane region" description="Helical" evidence="10">
    <location>
        <begin position="110"/>
        <end position="129"/>
    </location>
</feature>
<dbReference type="Proteomes" id="UP000835052">
    <property type="component" value="Unassembled WGS sequence"/>
</dbReference>
<proteinExistence type="inferred from homology"/>
<evidence type="ECO:0000256" key="3">
    <source>
        <dbReference type="ARBA" id="ARBA00006203"/>
    </source>
</evidence>
<dbReference type="GO" id="GO:0010008">
    <property type="term" value="C:endosome membrane"/>
    <property type="evidence" value="ECO:0007669"/>
    <property type="project" value="UniProtKB-SubCell"/>
</dbReference>
<evidence type="ECO:0000313" key="11">
    <source>
        <dbReference type="EMBL" id="CAD6187433.1"/>
    </source>
</evidence>
<comment type="subcellular location">
    <subcellularLocation>
        <location evidence="2">Endosome membrane</location>
        <topology evidence="2">Multi-pass membrane protein</topology>
    </subcellularLocation>
    <subcellularLocation>
        <location evidence="1">Lysosome membrane</location>
        <topology evidence="1">Multi-pass membrane protein</topology>
    </subcellularLocation>
</comment>
<comment type="similarity">
    <text evidence="3">Belongs to the HRG family.</text>
</comment>
<accession>A0A8S1GX27</accession>
<dbReference type="PANTHER" id="PTHR31525">
    <property type="entry name" value="HEME TRANSPORTER HRG1"/>
    <property type="match status" value="1"/>
</dbReference>
<keyword evidence="8 10" id="KW-0472">Membrane</keyword>